<dbReference type="PROSITE" id="PS52040">
    <property type="entry name" value="TOPO_IIA"/>
    <property type="match status" value="1"/>
</dbReference>
<evidence type="ECO:0000256" key="4">
    <source>
        <dbReference type="ARBA" id="ARBA00010808"/>
    </source>
</evidence>
<comment type="subunit">
    <text evidence="19">Homodimer.</text>
</comment>
<keyword evidence="8" id="KW-0479">Metal-binding</keyword>
<dbReference type="InterPro" id="IPR013757">
    <property type="entry name" value="Topo_IIA_A_a_sf"/>
</dbReference>
<dbReference type="InterPro" id="IPR018522">
    <property type="entry name" value="TopoIIA_CS"/>
</dbReference>
<dbReference type="EC" id="5.6.2.2" evidence="6 19"/>
<accession>A0A075AVT9</accession>
<dbReference type="Gene3D" id="3.90.199.10">
    <property type="entry name" value="Topoisomerase II, domain 5"/>
    <property type="match status" value="1"/>
</dbReference>
<evidence type="ECO:0000256" key="16">
    <source>
        <dbReference type="ARBA" id="ARBA00023274"/>
    </source>
</evidence>
<dbReference type="Gene3D" id="1.10.268.10">
    <property type="entry name" value="Topoisomerase, domain 3"/>
    <property type="match status" value="2"/>
</dbReference>
<comment type="similarity">
    <text evidence="4">Belongs to the eukaryotic ribosomal protein eL31 family.</text>
</comment>
<dbReference type="InterPro" id="IPR023621">
    <property type="entry name" value="Ribosomal_eL31_dom_sf"/>
</dbReference>
<dbReference type="GO" id="GO:0003735">
    <property type="term" value="F:structural constituent of ribosome"/>
    <property type="evidence" value="ECO:0007669"/>
    <property type="project" value="InterPro"/>
</dbReference>
<feature type="region of interest" description="Disordered" evidence="21">
    <location>
        <begin position="1398"/>
        <end position="1550"/>
    </location>
</feature>
<dbReference type="GO" id="GO:0006265">
    <property type="term" value="P:DNA topological change"/>
    <property type="evidence" value="ECO:0007669"/>
    <property type="project" value="UniProtKB-UniRule"/>
</dbReference>
<organism evidence="24 25">
    <name type="scientific">Rozella allomycis (strain CSF55)</name>
    <dbReference type="NCBI Taxonomy" id="988480"/>
    <lineage>
        <taxon>Eukaryota</taxon>
        <taxon>Fungi</taxon>
        <taxon>Fungi incertae sedis</taxon>
        <taxon>Cryptomycota</taxon>
        <taxon>Cryptomycota incertae sedis</taxon>
        <taxon>Rozella</taxon>
    </lineage>
</organism>
<comment type="cofactor">
    <cofactor evidence="3">
        <name>Mg(2+)</name>
        <dbReference type="ChEBI" id="CHEBI:18420"/>
    </cofactor>
</comment>
<dbReference type="FunFam" id="3.90.199.10:FF:000002">
    <property type="entry name" value="DNA topoisomerase 2"/>
    <property type="match status" value="1"/>
</dbReference>
<dbReference type="PRINTS" id="PR01158">
    <property type="entry name" value="TOPISMRASEII"/>
</dbReference>
<evidence type="ECO:0000256" key="21">
    <source>
        <dbReference type="SAM" id="MobiDB-lite"/>
    </source>
</evidence>
<dbReference type="InterPro" id="IPR013760">
    <property type="entry name" value="Topo_IIA-like_dom_sf"/>
</dbReference>
<dbReference type="InterPro" id="IPR013758">
    <property type="entry name" value="Topo_IIA_A/C_ab"/>
</dbReference>
<dbReference type="GO" id="GO:0003918">
    <property type="term" value="F:DNA topoisomerase type II (double strand cut, ATP-hydrolyzing) activity"/>
    <property type="evidence" value="ECO:0007669"/>
    <property type="project" value="UniProtKB-UniRule"/>
</dbReference>
<evidence type="ECO:0000256" key="10">
    <source>
        <dbReference type="ARBA" id="ARBA00022840"/>
    </source>
</evidence>
<dbReference type="CDD" id="cd03365">
    <property type="entry name" value="TOPRIM_TopoIIA"/>
    <property type="match status" value="1"/>
</dbReference>
<evidence type="ECO:0000256" key="3">
    <source>
        <dbReference type="ARBA" id="ARBA00001946"/>
    </source>
</evidence>
<dbReference type="InterPro" id="IPR036890">
    <property type="entry name" value="HATPase_C_sf"/>
</dbReference>
<dbReference type="EMBL" id="KE560959">
    <property type="protein sequence ID" value="EPZ34385.1"/>
    <property type="molecule type" value="Genomic_DNA"/>
</dbReference>
<dbReference type="Proteomes" id="UP000030755">
    <property type="component" value="Unassembled WGS sequence"/>
</dbReference>
<dbReference type="InterPro" id="IPR002205">
    <property type="entry name" value="Topo_IIA_dom_A"/>
</dbReference>
<keyword evidence="25" id="KW-1185">Reference proteome</keyword>
<dbReference type="STRING" id="988480.A0A075AVT9"/>
<dbReference type="Gene3D" id="3.40.50.670">
    <property type="match status" value="2"/>
</dbReference>
<feature type="compositionally biased region" description="Polar residues" evidence="21">
    <location>
        <begin position="1366"/>
        <end position="1375"/>
    </location>
</feature>
<dbReference type="InterPro" id="IPR014721">
    <property type="entry name" value="Ribsml_uS5_D2-typ_fold_subgr"/>
</dbReference>
<sequence length="1696" mass="193602">MSDYESSFTASPVKKSVKKPLQQKRDNRPVEEVYQKKTQLEHILLRPDTYIGSVESITQGMWIVEQGKFVYKNITYTPGFYKIFDEILVNAADNKQRDPGMGVIRVDIDRENNVISVMNDGRGIPIEVHADEKVYVPELIFGHLLTSSNYNDSQKKVTGGRNGFGAKLCNIFSTEFVVETADSSKKKKFRQVFKKNMSEVGQPKIVDYSKDDFTKITFKPDLKRFGMETFDEDVEKLFVKRVYDMAGVVKDVKVYLNGERIKIKDFKSYVNQFVKEDENGVKPTVLFEKSDRWEVGFCISEGQFQQISFVNSICTSKGGTHVAHVADQIVGALVEATKKKNKAAPLKPFQIKNQMALFINCLIENPSFDSQTKETMTLKQSSFGSKCILGEEFMKKVLKSGIVENILNVAQAKQNQMLKKSDGHKTSRISGIPKLDDANYAGTKSSSQCTLILTEGDSAKTLAVQGLSVVGRDYFGVFPLRGKLLNVREASAKQILENQEIQNIKRILGLQQGKNYTSASELRYGHVMIMTDQDHDGSHIKGLLINLFDKFWPSLLKIPGFIQEFITPIVKCTKGNKVESFYTIPEYEEWKSKNNNGQGWTIKYYKDHDGSHIKGLLINLFDKFWPSLLKIPGFIQEFITPIVKCTKGNKVESFYTIPEYEEWKSKNNNGQGWTIKYYKGLGTSTKDDAIKYFKAMSEHRIPFSGVKEGDREMVDMAFSKKKIEDRKEWLRKFQPGTYMDHKTKSIKVEDFVNKELILFSVADNVRSIPSVVDGFKPGQRKIIYACFKRNLKSEVKVNQLSGYVSEHTAYHHGEVSLSGTIINLAQDFVGSNNINLLMPNGQFGSRFQGGKDNASPRYIFTLLSPLARKLFRIEDDNLLKYLNEDGQDIEPEYYIPIIPMTLINGAEGIGTGWSTFVPNYNPIDLVENIKRMINGKEIEKMHPWYKGFKGVIEQVDVDKYKINGIIKKINETSLEISELPIKCWTQNYKEYLESLIENNTILSFKEYHKDENIKFVINLTREQLSLIEKEGLEKKFKMSVSLSCGNLVCFDSFGRLKKYLNVEEIIKEFYNLRLIFYQKRKEYLSNQLLKELSRLENKARFILELINETLVIKNKLKINVEKELQSKDYEKDDKEGFDYLLNMPLLNLTKEKVEKLINEKNNKEKELSILLEKTPKDLWLDDLDDFVQEYNNLNKGIETTSTFKLNIQEKKSRKKKQVIKEEVVQEIVTLTQITLIKGFDYLLNMPLLNLTKEKVEKLINEKNNKEKELSILLEKTPKDLWLDDLDDFVQEYNNLNKGIETTSTFKLNIQEKKSRKKKQVIKEEVVQEIVEDEEDEKEEEEESDVLDDDDLNDDDDDVDDEDESRSSPVDNKLTSAYSLDLSLEERLNLALGSSNVNSLAKKIERVSISKPKTSDKKKGTAKKGNVKRSDTMKEDTIKEDTIKGDTIKGDTGTTATKSTKSTAKKTTTKSASTAKSATTAKSASTATSTKSASATAKSSFFSSRKQVRISDSEDSIDSSPPKKSKPSDTPKKPSALKDSGNASSLFFSPKAKRNKKKVNYTLSDDDSNDSEDAIKILTLAKMAIEKKPLEPVTREYTIHMHKYLHGKSFKKRAPGAIKVVKAFAQKEMKTKQVRIDPSLNTALWSRGIKNVPLRIRVRMARMRSEEEDSKDQFYTYVSWVPVASFKGLQTETVDAE</sequence>
<evidence type="ECO:0000259" key="22">
    <source>
        <dbReference type="PROSITE" id="PS50880"/>
    </source>
</evidence>
<evidence type="ECO:0000256" key="17">
    <source>
        <dbReference type="ARBA" id="ARBA00053943"/>
    </source>
</evidence>
<dbReference type="PANTHER" id="PTHR10169">
    <property type="entry name" value="DNA TOPOISOMERASE/GYRASE"/>
    <property type="match status" value="1"/>
</dbReference>
<dbReference type="OMA" id="TWTQDFK"/>
<dbReference type="Gene3D" id="3.10.440.10">
    <property type="match status" value="1"/>
</dbReference>
<dbReference type="Gene3D" id="3.30.1360.40">
    <property type="match status" value="1"/>
</dbReference>
<dbReference type="FunFam" id="3.30.565.10:FF:000004">
    <property type="entry name" value="DNA topoisomerase 2"/>
    <property type="match status" value="1"/>
</dbReference>
<dbReference type="GO" id="GO:0046872">
    <property type="term" value="F:metal ion binding"/>
    <property type="evidence" value="ECO:0007669"/>
    <property type="project" value="UniProtKB-KW"/>
</dbReference>
<dbReference type="OrthoDB" id="276498at2759"/>
<dbReference type="Gene3D" id="3.30.230.10">
    <property type="match status" value="1"/>
</dbReference>
<dbReference type="Pfam" id="PF00204">
    <property type="entry name" value="DNA_gyraseB"/>
    <property type="match status" value="1"/>
</dbReference>
<dbReference type="SMART" id="SM01380">
    <property type="entry name" value="Ribosomal_L31e"/>
    <property type="match status" value="1"/>
</dbReference>
<dbReference type="PROSITE" id="PS01144">
    <property type="entry name" value="RIBOSOMAL_L31E"/>
    <property type="match status" value="1"/>
</dbReference>
<comment type="cofactor">
    <cofactor evidence="2">
        <name>Ca(2+)</name>
        <dbReference type="ChEBI" id="CHEBI:29108"/>
    </cofactor>
</comment>
<dbReference type="Pfam" id="PF02518">
    <property type="entry name" value="HATPase_c"/>
    <property type="match status" value="1"/>
</dbReference>
<dbReference type="GO" id="GO:1990904">
    <property type="term" value="C:ribonucleoprotein complex"/>
    <property type="evidence" value="ECO:0007669"/>
    <property type="project" value="UniProtKB-KW"/>
</dbReference>
<dbReference type="SMART" id="SM00433">
    <property type="entry name" value="TOP2c"/>
    <property type="match status" value="1"/>
</dbReference>
<dbReference type="HOGENOM" id="CLU_001935_1_1_1"/>
<evidence type="ECO:0000256" key="13">
    <source>
        <dbReference type="ARBA" id="ARBA00023029"/>
    </source>
</evidence>
<dbReference type="InterPro" id="IPR013506">
    <property type="entry name" value="Topo_IIA_bsu_dom2"/>
</dbReference>
<feature type="domain" description="Toprim" evidence="22">
    <location>
        <begin position="449"/>
        <end position="563"/>
    </location>
</feature>
<feature type="domain" description="Topo IIA-type catalytic" evidence="23">
    <location>
        <begin position="768"/>
        <end position="1183"/>
    </location>
</feature>
<dbReference type="GO" id="GO:0000712">
    <property type="term" value="P:resolution of meiotic recombination intermediates"/>
    <property type="evidence" value="ECO:0007669"/>
    <property type="project" value="TreeGrafter"/>
</dbReference>
<comment type="similarity">
    <text evidence="5 19">Belongs to the type II topoisomerase family.</text>
</comment>
<feature type="region of interest" description="Disordered" evidence="21">
    <location>
        <begin position="1"/>
        <end position="29"/>
    </location>
</feature>
<dbReference type="CDD" id="cd00463">
    <property type="entry name" value="Ribosomal_L31e"/>
    <property type="match status" value="1"/>
</dbReference>
<dbReference type="Gene3D" id="3.30.565.10">
    <property type="entry name" value="Histidine kinase-like ATPase, C-terminal domain"/>
    <property type="match status" value="1"/>
</dbReference>
<dbReference type="PRINTS" id="PR00418">
    <property type="entry name" value="TPI2FAMILY"/>
</dbReference>
<feature type="active site" description="O-(5'-phospho-DNA)-tyrosine intermediate" evidence="18">
    <location>
        <position position="858"/>
    </location>
</feature>
<dbReference type="InterPro" id="IPR000054">
    <property type="entry name" value="Ribosomal_eL31"/>
</dbReference>
<reference evidence="24 25" key="1">
    <citation type="journal article" date="2013" name="Curr. Biol.">
        <title>Shared signatures of parasitism and phylogenomics unite Cryptomycota and microsporidia.</title>
        <authorList>
            <person name="James T.Y."/>
            <person name="Pelin A."/>
            <person name="Bonen L."/>
            <person name="Ahrendt S."/>
            <person name="Sain D."/>
            <person name="Corradi N."/>
            <person name="Stajich J.E."/>
        </authorList>
    </citation>
    <scope>NUCLEOTIDE SEQUENCE [LARGE SCALE GENOMIC DNA]</scope>
    <source>
        <strain evidence="24 25">CSF55</strain>
    </source>
</reference>
<evidence type="ECO:0000256" key="19">
    <source>
        <dbReference type="RuleBase" id="RU362094"/>
    </source>
</evidence>
<dbReference type="PROSITE" id="PS50880">
    <property type="entry name" value="TOPRIM"/>
    <property type="match status" value="1"/>
</dbReference>
<dbReference type="Pfam" id="PF01198">
    <property type="entry name" value="Ribosomal_L31e"/>
    <property type="match status" value="1"/>
</dbReference>
<feature type="compositionally biased region" description="Acidic residues" evidence="21">
    <location>
        <begin position="1329"/>
        <end position="1363"/>
    </location>
</feature>
<keyword evidence="9 19" id="KW-0547">Nucleotide-binding</keyword>
<dbReference type="GO" id="GO:0000819">
    <property type="term" value="P:sister chromatid segregation"/>
    <property type="evidence" value="ECO:0007669"/>
    <property type="project" value="TreeGrafter"/>
</dbReference>
<dbReference type="InterPro" id="IPR006171">
    <property type="entry name" value="TOPRIM_dom"/>
</dbReference>
<feature type="compositionally biased region" description="Low complexity" evidence="21">
    <location>
        <begin position="1468"/>
        <end position="1499"/>
    </location>
</feature>
<dbReference type="GO" id="GO:0005634">
    <property type="term" value="C:nucleus"/>
    <property type="evidence" value="ECO:0007669"/>
    <property type="project" value="TreeGrafter"/>
</dbReference>
<feature type="compositionally biased region" description="Low complexity" evidence="21">
    <location>
        <begin position="1449"/>
        <end position="1461"/>
    </location>
</feature>
<dbReference type="InterPro" id="IPR034157">
    <property type="entry name" value="TOPRIM_TopoII"/>
</dbReference>
<keyword evidence="13 18" id="KW-0799">Topoisomerase</keyword>
<dbReference type="SUPFAM" id="SSF56719">
    <property type="entry name" value="Type II DNA topoisomerase"/>
    <property type="match status" value="3"/>
</dbReference>
<evidence type="ECO:0000259" key="23">
    <source>
        <dbReference type="PROSITE" id="PS52040"/>
    </source>
</evidence>
<evidence type="ECO:0000256" key="12">
    <source>
        <dbReference type="ARBA" id="ARBA00022980"/>
    </source>
</evidence>
<evidence type="ECO:0000256" key="8">
    <source>
        <dbReference type="ARBA" id="ARBA00022723"/>
    </source>
</evidence>
<name>A0A075AVT9_ROZAC</name>
<dbReference type="SUPFAM" id="SSF54575">
    <property type="entry name" value="Ribosomal protein L31e"/>
    <property type="match status" value="1"/>
</dbReference>
<dbReference type="GO" id="GO:0005524">
    <property type="term" value="F:ATP binding"/>
    <property type="evidence" value="ECO:0007669"/>
    <property type="project" value="UniProtKB-UniRule"/>
</dbReference>
<dbReference type="SMART" id="SM00387">
    <property type="entry name" value="HATPase_c"/>
    <property type="match status" value="1"/>
</dbReference>
<keyword evidence="14 18" id="KW-0238">DNA-binding</keyword>
<feature type="coiled-coil region" evidence="20">
    <location>
        <begin position="1248"/>
        <end position="1275"/>
    </location>
</feature>
<dbReference type="GO" id="GO:0005840">
    <property type="term" value="C:ribosome"/>
    <property type="evidence" value="ECO:0007669"/>
    <property type="project" value="UniProtKB-KW"/>
</dbReference>
<keyword evidence="11" id="KW-0460">Magnesium</keyword>
<dbReference type="PANTHER" id="PTHR10169:SF38">
    <property type="entry name" value="DNA TOPOISOMERASE 2"/>
    <property type="match status" value="1"/>
</dbReference>
<evidence type="ECO:0000256" key="20">
    <source>
        <dbReference type="SAM" id="Coils"/>
    </source>
</evidence>
<dbReference type="GO" id="GO:0006412">
    <property type="term" value="P:translation"/>
    <property type="evidence" value="ECO:0007669"/>
    <property type="project" value="InterPro"/>
</dbReference>
<dbReference type="InterPro" id="IPR020568">
    <property type="entry name" value="Ribosomal_Su5_D2-typ_SF"/>
</dbReference>
<feature type="compositionally biased region" description="Polar residues" evidence="21">
    <location>
        <begin position="1"/>
        <end position="10"/>
    </location>
</feature>
<keyword evidence="10 19" id="KW-0067">ATP-binding</keyword>
<evidence type="ECO:0000256" key="18">
    <source>
        <dbReference type="PROSITE-ProRule" id="PRU01384"/>
    </source>
</evidence>
<dbReference type="CDD" id="cd03481">
    <property type="entry name" value="TopoIIA_Trans_ScTopoIIA"/>
    <property type="match status" value="1"/>
</dbReference>
<keyword evidence="12" id="KW-0689">Ribosomal protein</keyword>
<gene>
    <name evidence="24" type="ORF">O9G_000572</name>
</gene>
<dbReference type="InterPro" id="IPR020052">
    <property type="entry name" value="Ribosomal_eL31_CS"/>
</dbReference>
<dbReference type="Gene3D" id="3.30.1490.30">
    <property type="match status" value="1"/>
</dbReference>
<evidence type="ECO:0000256" key="1">
    <source>
        <dbReference type="ARBA" id="ARBA00000185"/>
    </source>
</evidence>
<feature type="compositionally biased region" description="Basic and acidic residues" evidence="21">
    <location>
        <begin position="1427"/>
        <end position="1448"/>
    </location>
</feature>
<evidence type="ECO:0000313" key="24">
    <source>
        <dbReference type="EMBL" id="EPZ34385.1"/>
    </source>
</evidence>
<dbReference type="InterPro" id="IPR001154">
    <property type="entry name" value="TopoII_euk"/>
</dbReference>
<dbReference type="SMART" id="SM00434">
    <property type="entry name" value="TOP4c"/>
    <property type="match status" value="1"/>
</dbReference>
<dbReference type="SUPFAM" id="SSF54211">
    <property type="entry name" value="Ribosomal protein S5 domain 2-like"/>
    <property type="match status" value="1"/>
</dbReference>
<keyword evidence="15 18" id="KW-0413">Isomerase</keyword>
<keyword evidence="20" id="KW-0175">Coiled coil</keyword>
<dbReference type="InterPro" id="IPR001241">
    <property type="entry name" value="Topo_IIA"/>
</dbReference>
<dbReference type="FunFam" id="3.10.440.10:FF:000001">
    <property type="entry name" value="60S ribosomal protein L31"/>
    <property type="match status" value="1"/>
</dbReference>
<dbReference type="FunFam" id="3.30.1490.30:FF:000001">
    <property type="entry name" value="DNA topoisomerase 2"/>
    <property type="match status" value="1"/>
</dbReference>
<proteinExistence type="inferred from homology"/>
<evidence type="ECO:0000256" key="5">
    <source>
        <dbReference type="ARBA" id="ARBA00011080"/>
    </source>
</evidence>
<protein>
    <recommendedName>
        <fullName evidence="7 19">DNA topoisomerase 2</fullName>
        <ecNumber evidence="6 19">5.6.2.2</ecNumber>
    </recommendedName>
</protein>
<dbReference type="FunFam" id="3.30.230.10:FF:000008">
    <property type="entry name" value="DNA topoisomerase 2"/>
    <property type="match status" value="1"/>
</dbReference>
<dbReference type="InterPro" id="IPR003594">
    <property type="entry name" value="HATPase_dom"/>
</dbReference>
<dbReference type="FunFam" id="3.40.50.670:FF:000001">
    <property type="entry name" value="DNA topoisomerase 2"/>
    <property type="match status" value="2"/>
</dbReference>
<evidence type="ECO:0000256" key="15">
    <source>
        <dbReference type="ARBA" id="ARBA00023235"/>
    </source>
</evidence>
<dbReference type="Pfam" id="PF16898">
    <property type="entry name" value="TOPRIM_C"/>
    <property type="match status" value="2"/>
</dbReference>
<dbReference type="InterPro" id="IPR050634">
    <property type="entry name" value="DNA_Topoisomerase_II"/>
</dbReference>
<evidence type="ECO:0000256" key="11">
    <source>
        <dbReference type="ARBA" id="ARBA00022842"/>
    </source>
</evidence>
<dbReference type="PROSITE" id="PS00177">
    <property type="entry name" value="TOPOISOMERASE_II"/>
    <property type="match status" value="1"/>
</dbReference>
<evidence type="ECO:0000256" key="9">
    <source>
        <dbReference type="ARBA" id="ARBA00022741"/>
    </source>
</evidence>
<evidence type="ECO:0000313" key="25">
    <source>
        <dbReference type="Proteomes" id="UP000030755"/>
    </source>
</evidence>
<dbReference type="InterPro" id="IPR031660">
    <property type="entry name" value="TOPRIM_C"/>
</dbReference>
<dbReference type="CDD" id="cd00187">
    <property type="entry name" value="TOP4c"/>
    <property type="match status" value="1"/>
</dbReference>
<dbReference type="GO" id="GO:0003677">
    <property type="term" value="F:DNA binding"/>
    <property type="evidence" value="ECO:0007669"/>
    <property type="project" value="UniProtKB-UniRule"/>
</dbReference>
<dbReference type="FunFam" id="3.30.1360.40:FF:000003">
    <property type="entry name" value="DNA topoisomerase 2"/>
    <property type="match status" value="1"/>
</dbReference>
<feature type="coiled-coil region" evidence="20">
    <location>
        <begin position="1146"/>
        <end position="1173"/>
    </location>
</feature>
<comment type="catalytic activity">
    <reaction evidence="1 18 19">
        <text>ATP-dependent breakage, passage and rejoining of double-stranded DNA.</text>
        <dbReference type="EC" id="5.6.2.2"/>
    </reaction>
</comment>
<evidence type="ECO:0000256" key="6">
    <source>
        <dbReference type="ARBA" id="ARBA00012895"/>
    </source>
</evidence>
<dbReference type="SUPFAM" id="SSF55874">
    <property type="entry name" value="ATPase domain of HSP90 chaperone/DNA topoisomerase II/histidine kinase"/>
    <property type="match status" value="1"/>
</dbReference>
<feature type="region of interest" description="Disordered" evidence="21">
    <location>
        <begin position="1327"/>
        <end position="1375"/>
    </location>
</feature>
<dbReference type="CDD" id="cd16930">
    <property type="entry name" value="HATPase_TopII-like"/>
    <property type="match status" value="1"/>
</dbReference>
<comment type="function">
    <text evidence="17 19">Control of topological states of DNA by transient breakage and subsequent rejoining of DNA strands. Topoisomerase II makes double-strand breaks.</text>
</comment>
<evidence type="ECO:0000256" key="2">
    <source>
        <dbReference type="ARBA" id="ARBA00001913"/>
    </source>
</evidence>
<evidence type="ECO:0000256" key="14">
    <source>
        <dbReference type="ARBA" id="ARBA00023125"/>
    </source>
</evidence>
<evidence type="ECO:0000256" key="7">
    <source>
        <dbReference type="ARBA" id="ARBA00019635"/>
    </source>
</evidence>
<dbReference type="Pfam" id="PF00521">
    <property type="entry name" value="DNA_topoisoIV"/>
    <property type="match status" value="1"/>
</dbReference>
<feature type="compositionally biased region" description="Basic and acidic residues" evidence="21">
    <location>
        <begin position="1401"/>
        <end position="1418"/>
    </location>
</feature>
<keyword evidence="16" id="KW-0687">Ribonucleoprotein</keyword>
<dbReference type="Pfam" id="PF01751">
    <property type="entry name" value="Toprim"/>
    <property type="match status" value="1"/>
</dbReference>
<dbReference type="InterPro" id="IPR013759">
    <property type="entry name" value="Topo_IIA_B_C"/>
</dbReference>